<keyword evidence="1" id="KW-1133">Transmembrane helix</keyword>
<reference evidence="3" key="1">
    <citation type="journal article" date="2014" name="Science">
        <title>Ancient hybridizations among the ancestral genomes of bread wheat.</title>
        <authorList>
            <consortium name="International Wheat Genome Sequencing Consortium,"/>
            <person name="Marcussen T."/>
            <person name="Sandve S.R."/>
            <person name="Heier L."/>
            <person name="Spannagl M."/>
            <person name="Pfeifer M."/>
            <person name="Jakobsen K.S."/>
            <person name="Wulff B.B."/>
            <person name="Steuernagel B."/>
            <person name="Mayer K.F."/>
            <person name="Olsen O.A."/>
        </authorList>
    </citation>
    <scope>NUCLEOTIDE SEQUENCE [LARGE SCALE GENOMIC DNA]</scope>
    <source>
        <strain evidence="3">cv. AL8/78</strain>
    </source>
</reference>
<dbReference type="EnsemblPlants" id="AET3Gv20253500.5">
    <property type="protein sequence ID" value="AET3Gv20253500.5"/>
    <property type="gene ID" value="AET3Gv20253500"/>
</dbReference>
<reference evidence="2" key="4">
    <citation type="submission" date="2019-03" db="UniProtKB">
        <authorList>
            <consortium name="EnsemblPlants"/>
        </authorList>
    </citation>
    <scope>IDENTIFICATION</scope>
</reference>
<sequence length="93" mass="11275">MLCTQNLPLYVYNSFFSSNKKLLWYFRRKLSNLWCVYYRAIYTKIIEGMFSMFFTRDSKLLWCLCVSYLVHGAYITNYLQRKLSGLYFSAKKI</sequence>
<evidence type="ECO:0000313" key="3">
    <source>
        <dbReference type="Proteomes" id="UP000015105"/>
    </source>
</evidence>
<dbReference type="Gramene" id="AET3Gv20253500.5">
    <property type="protein sequence ID" value="AET3Gv20253500.5"/>
    <property type="gene ID" value="AET3Gv20253500"/>
</dbReference>
<organism evidence="2 3">
    <name type="scientific">Aegilops tauschii subsp. strangulata</name>
    <name type="common">Goatgrass</name>
    <dbReference type="NCBI Taxonomy" id="200361"/>
    <lineage>
        <taxon>Eukaryota</taxon>
        <taxon>Viridiplantae</taxon>
        <taxon>Streptophyta</taxon>
        <taxon>Embryophyta</taxon>
        <taxon>Tracheophyta</taxon>
        <taxon>Spermatophyta</taxon>
        <taxon>Magnoliopsida</taxon>
        <taxon>Liliopsida</taxon>
        <taxon>Poales</taxon>
        <taxon>Poaceae</taxon>
        <taxon>BOP clade</taxon>
        <taxon>Pooideae</taxon>
        <taxon>Triticodae</taxon>
        <taxon>Triticeae</taxon>
        <taxon>Triticinae</taxon>
        <taxon>Aegilops</taxon>
    </lineage>
</organism>
<reference evidence="2" key="3">
    <citation type="journal article" date="2017" name="Nature">
        <title>Genome sequence of the progenitor of the wheat D genome Aegilops tauschii.</title>
        <authorList>
            <person name="Luo M.C."/>
            <person name="Gu Y.Q."/>
            <person name="Puiu D."/>
            <person name="Wang H."/>
            <person name="Twardziok S.O."/>
            <person name="Deal K.R."/>
            <person name="Huo N."/>
            <person name="Zhu T."/>
            <person name="Wang L."/>
            <person name="Wang Y."/>
            <person name="McGuire P.E."/>
            <person name="Liu S."/>
            <person name="Long H."/>
            <person name="Ramasamy R.K."/>
            <person name="Rodriguez J.C."/>
            <person name="Van S.L."/>
            <person name="Yuan L."/>
            <person name="Wang Z."/>
            <person name="Xia Z."/>
            <person name="Xiao L."/>
            <person name="Anderson O.D."/>
            <person name="Ouyang S."/>
            <person name="Liang Y."/>
            <person name="Zimin A.V."/>
            <person name="Pertea G."/>
            <person name="Qi P."/>
            <person name="Bennetzen J.L."/>
            <person name="Dai X."/>
            <person name="Dawson M.W."/>
            <person name="Muller H.G."/>
            <person name="Kugler K."/>
            <person name="Rivarola-Duarte L."/>
            <person name="Spannagl M."/>
            <person name="Mayer K.F.X."/>
            <person name="Lu F.H."/>
            <person name="Bevan M.W."/>
            <person name="Leroy P."/>
            <person name="Li P."/>
            <person name="You F.M."/>
            <person name="Sun Q."/>
            <person name="Liu Z."/>
            <person name="Lyons E."/>
            <person name="Wicker T."/>
            <person name="Salzberg S.L."/>
            <person name="Devos K.M."/>
            <person name="Dvorak J."/>
        </authorList>
    </citation>
    <scope>NUCLEOTIDE SEQUENCE [LARGE SCALE GENOMIC DNA]</scope>
    <source>
        <strain evidence="2">cv. AL8/78</strain>
    </source>
</reference>
<dbReference type="Proteomes" id="UP000015105">
    <property type="component" value="Chromosome 3D"/>
</dbReference>
<protein>
    <submittedName>
        <fullName evidence="2">Uncharacterized protein</fullName>
    </submittedName>
</protein>
<keyword evidence="1" id="KW-0472">Membrane</keyword>
<accession>A0A453E817</accession>
<reference evidence="3" key="2">
    <citation type="journal article" date="2017" name="Nat. Plants">
        <title>The Aegilops tauschii genome reveals multiple impacts of transposons.</title>
        <authorList>
            <person name="Zhao G."/>
            <person name="Zou C."/>
            <person name="Li K."/>
            <person name="Wang K."/>
            <person name="Li T."/>
            <person name="Gao L."/>
            <person name="Zhang X."/>
            <person name="Wang H."/>
            <person name="Yang Z."/>
            <person name="Liu X."/>
            <person name="Jiang W."/>
            <person name="Mao L."/>
            <person name="Kong X."/>
            <person name="Jiao Y."/>
            <person name="Jia J."/>
        </authorList>
    </citation>
    <scope>NUCLEOTIDE SEQUENCE [LARGE SCALE GENOMIC DNA]</scope>
    <source>
        <strain evidence="3">cv. AL8/78</strain>
    </source>
</reference>
<dbReference type="AlphaFoldDB" id="A0A453E817"/>
<proteinExistence type="predicted"/>
<evidence type="ECO:0000256" key="1">
    <source>
        <dbReference type="SAM" id="Phobius"/>
    </source>
</evidence>
<reference evidence="2" key="5">
    <citation type="journal article" date="2021" name="G3 (Bethesda)">
        <title>Aegilops tauschii genome assembly Aet v5.0 features greater sequence contiguity and improved annotation.</title>
        <authorList>
            <person name="Wang L."/>
            <person name="Zhu T."/>
            <person name="Rodriguez J.C."/>
            <person name="Deal K.R."/>
            <person name="Dubcovsky J."/>
            <person name="McGuire P.E."/>
            <person name="Lux T."/>
            <person name="Spannagl M."/>
            <person name="Mayer K.F.X."/>
            <person name="Baldrich P."/>
            <person name="Meyers B.C."/>
            <person name="Huo N."/>
            <person name="Gu Y.Q."/>
            <person name="Zhou H."/>
            <person name="Devos K.M."/>
            <person name="Bennetzen J.L."/>
            <person name="Unver T."/>
            <person name="Budak H."/>
            <person name="Gulick P.J."/>
            <person name="Galiba G."/>
            <person name="Kalapos B."/>
            <person name="Nelson D.R."/>
            <person name="Li P."/>
            <person name="You F.M."/>
            <person name="Luo M.C."/>
            <person name="Dvorak J."/>
        </authorList>
    </citation>
    <scope>NUCLEOTIDE SEQUENCE [LARGE SCALE GENOMIC DNA]</scope>
    <source>
        <strain evidence="2">cv. AL8/78</strain>
    </source>
</reference>
<name>A0A453E817_AEGTS</name>
<evidence type="ECO:0000313" key="2">
    <source>
        <dbReference type="EnsemblPlants" id="AET3Gv20253500.5"/>
    </source>
</evidence>
<keyword evidence="3" id="KW-1185">Reference proteome</keyword>
<feature type="transmembrane region" description="Helical" evidence="1">
    <location>
        <begin position="59"/>
        <end position="79"/>
    </location>
</feature>
<keyword evidence="1" id="KW-0812">Transmembrane</keyword>